<dbReference type="InterPro" id="IPR005835">
    <property type="entry name" value="NTP_transferase_dom"/>
</dbReference>
<dbReference type="PROSITE" id="PS00810">
    <property type="entry name" value="ADP_GLC_PYROPHOSPH_3"/>
    <property type="match status" value="1"/>
</dbReference>
<evidence type="ECO:0000256" key="1">
    <source>
        <dbReference type="ARBA" id="ARBA00010443"/>
    </source>
</evidence>
<feature type="domain" description="Nucleotidyl transferase" evidence="9">
    <location>
        <begin position="97"/>
        <end position="160"/>
    </location>
</feature>
<accession>A0A923NGB5</accession>
<evidence type="ECO:0000256" key="4">
    <source>
        <dbReference type="ARBA" id="ARBA00022695"/>
    </source>
</evidence>
<sequence>MYVAQEAQIHDSLMVDAVYVAGRVSHSQKPANPKSNLASMGIYVFNWKKLREYLVEGYEQGEDMVDFGKNVIPAYLANDEKVYAFAFRNYWRDVDRQDPEYVMILSGDHIYKMDYTDMIDAHKETGADLTVSVMPVPMDEASRFGIMNTDNDNKIVEFEENSNVTSVGVITQYEPYELNQHIGNGSDWGLNVMDGGVSILQPYSDGEGNKFFEGTAHAIYQNIGYSCLQLGH</sequence>
<evidence type="ECO:0000256" key="2">
    <source>
        <dbReference type="ARBA" id="ARBA00022600"/>
    </source>
</evidence>
<keyword evidence="6" id="KW-0067">ATP-binding</keyword>
<evidence type="ECO:0000256" key="7">
    <source>
        <dbReference type="ARBA" id="ARBA00023056"/>
    </source>
</evidence>
<dbReference type="Proteomes" id="UP000650485">
    <property type="component" value="Unassembled WGS sequence"/>
</dbReference>
<evidence type="ECO:0000256" key="6">
    <source>
        <dbReference type="ARBA" id="ARBA00022840"/>
    </source>
</evidence>
<evidence type="ECO:0000256" key="3">
    <source>
        <dbReference type="ARBA" id="ARBA00022679"/>
    </source>
</evidence>
<comment type="similarity">
    <text evidence="1">Belongs to the bacterial/plant glucose-1-phosphate adenylyltransferase family.</text>
</comment>
<dbReference type="InterPro" id="IPR029044">
    <property type="entry name" value="Nucleotide-diphossugar_trans"/>
</dbReference>
<evidence type="ECO:0000313" key="11">
    <source>
        <dbReference type="Proteomes" id="UP000650485"/>
    </source>
</evidence>
<dbReference type="InterPro" id="IPR011831">
    <property type="entry name" value="ADP-Glc_PPase"/>
</dbReference>
<evidence type="ECO:0000256" key="8">
    <source>
        <dbReference type="ARBA" id="ARBA00023277"/>
    </source>
</evidence>
<dbReference type="GO" id="GO:0008878">
    <property type="term" value="F:glucose-1-phosphate adenylyltransferase activity"/>
    <property type="evidence" value="ECO:0007669"/>
    <property type="project" value="InterPro"/>
</dbReference>
<keyword evidence="8" id="KW-0119">Carbohydrate metabolism</keyword>
<dbReference type="SUPFAM" id="SSF53448">
    <property type="entry name" value="Nucleotide-diphospho-sugar transferases"/>
    <property type="match status" value="3"/>
</dbReference>
<evidence type="ECO:0000313" key="10">
    <source>
        <dbReference type="EMBL" id="MBC6499503.1"/>
    </source>
</evidence>
<dbReference type="AlphaFoldDB" id="A0A923NGB5"/>
<keyword evidence="3" id="KW-0808">Transferase</keyword>
<proteinExistence type="inferred from homology"/>
<evidence type="ECO:0000256" key="5">
    <source>
        <dbReference type="ARBA" id="ARBA00022741"/>
    </source>
</evidence>
<gene>
    <name evidence="10" type="ORF">H7R52_15120</name>
</gene>
<reference evidence="10" key="1">
    <citation type="submission" date="2020-08" db="EMBL/GenBank/DDBJ databases">
        <title>Complete genome sequence of Weissella confusa strain FS54 provides insights into metabolic potential.</title>
        <authorList>
            <person name="Fhoula I."/>
            <person name="Najjari A."/>
            <person name="Lekired A."/>
            <person name="Bessrour-Aouam N."/>
            <person name="Jaballah S."/>
            <person name="Klibi N."/>
            <person name="Ouzari H.-I."/>
        </authorList>
    </citation>
    <scope>NUCLEOTIDE SEQUENCE</scope>
    <source>
        <strain evidence="10">FS54</strain>
    </source>
</reference>
<keyword evidence="5" id="KW-0547">Nucleotide-binding</keyword>
<dbReference type="EMBL" id="JACSZT010000019">
    <property type="protein sequence ID" value="MBC6499503.1"/>
    <property type="molecule type" value="Genomic_DNA"/>
</dbReference>
<feature type="domain" description="Nucleotidyl transferase" evidence="9">
    <location>
        <begin position="29"/>
        <end position="94"/>
    </location>
</feature>
<dbReference type="GO" id="GO:0005978">
    <property type="term" value="P:glycogen biosynthetic process"/>
    <property type="evidence" value="ECO:0007669"/>
    <property type="project" value="UniProtKB-KW"/>
</dbReference>
<keyword evidence="4" id="KW-0548">Nucleotidyltransferase</keyword>
<keyword evidence="2" id="KW-0321">Glycogen metabolism</keyword>
<dbReference type="PANTHER" id="PTHR43523:SF2">
    <property type="entry name" value="GLUCOSE-1-PHOSPHATE ADENYLYLTRANSFERASE"/>
    <property type="match status" value="1"/>
</dbReference>
<dbReference type="InterPro" id="IPR005836">
    <property type="entry name" value="ADP_Glu_pyroP_CS"/>
</dbReference>
<dbReference type="Pfam" id="PF00483">
    <property type="entry name" value="NTP_transferase"/>
    <property type="match status" value="2"/>
</dbReference>
<name>A0A923NGB5_WEICO</name>
<protein>
    <recommendedName>
        <fullName evidence="9">Nucleotidyl transferase domain-containing protein</fullName>
    </recommendedName>
</protein>
<dbReference type="GO" id="GO:0005524">
    <property type="term" value="F:ATP binding"/>
    <property type="evidence" value="ECO:0007669"/>
    <property type="project" value="UniProtKB-KW"/>
</dbReference>
<keyword evidence="7" id="KW-0320">Glycogen biosynthesis</keyword>
<dbReference type="PANTHER" id="PTHR43523">
    <property type="entry name" value="GLUCOSE-1-PHOSPHATE ADENYLYLTRANSFERASE-RELATED"/>
    <property type="match status" value="1"/>
</dbReference>
<evidence type="ECO:0000259" key="9">
    <source>
        <dbReference type="Pfam" id="PF00483"/>
    </source>
</evidence>
<comment type="caution">
    <text evidence="10">The sequence shown here is derived from an EMBL/GenBank/DDBJ whole genome shotgun (WGS) entry which is preliminary data.</text>
</comment>
<organism evidence="10 11">
    <name type="scientific">Weissella confusa</name>
    <name type="common">Lactobacillus confusus</name>
    <dbReference type="NCBI Taxonomy" id="1583"/>
    <lineage>
        <taxon>Bacteria</taxon>
        <taxon>Bacillati</taxon>
        <taxon>Bacillota</taxon>
        <taxon>Bacilli</taxon>
        <taxon>Lactobacillales</taxon>
        <taxon>Lactobacillaceae</taxon>
        <taxon>Weissella</taxon>
    </lineage>
</organism>
<dbReference type="Gene3D" id="3.90.550.10">
    <property type="entry name" value="Spore Coat Polysaccharide Biosynthesis Protein SpsA, Chain A"/>
    <property type="match status" value="3"/>
</dbReference>